<dbReference type="OrthoDB" id="3524514at2"/>
<dbReference type="AlphaFoldDB" id="A0A4U3MRD0"/>
<comment type="caution">
    <text evidence="1">The sequence shown here is derived from an EMBL/GenBank/DDBJ whole genome shotgun (WGS) entry which is preliminary data.</text>
</comment>
<evidence type="ECO:0000313" key="1">
    <source>
        <dbReference type="EMBL" id="TKK91469.1"/>
    </source>
</evidence>
<name>A0A4U3MRD0_9ACTN</name>
<dbReference type="RefSeq" id="WP_137245157.1">
    <property type="nucleotide sequence ID" value="NZ_SZQA01000001.1"/>
</dbReference>
<dbReference type="EMBL" id="SZQA01000001">
    <property type="protein sequence ID" value="TKK91469.1"/>
    <property type="molecule type" value="Genomic_DNA"/>
</dbReference>
<gene>
    <name evidence="1" type="ORF">FDA94_01405</name>
</gene>
<dbReference type="Proteomes" id="UP000308705">
    <property type="component" value="Unassembled WGS sequence"/>
</dbReference>
<protein>
    <submittedName>
        <fullName evidence="1">Uncharacterized protein</fullName>
    </submittedName>
</protein>
<reference evidence="1 2" key="1">
    <citation type="submission" date="2019-04" db="EMBL/GenBank/DDBJ databases">
        <title>Herbidospora sp. NEAU-GS14.nov., a novel actinomycete isolated from soil.</title>
        <authorList>
            <person name="Han L."/>
        </authorList>
    </citation>
    <scope>NUCLEOTIDE SEQUENCE [LARGE SCALE GENOMIC DNA]</scope>
    <source>
        <strain evidence="1 2">NEAU-GS14</strain>
    </source>
</reference>
<keyword evidence="2" id="KW-1185">Reference proteome</keyword>
<accession>A0A4U3MRD0</accession>
<sequence length="192" mass="21156">MGERLSGALFPSEWLNSSHHVFKIVDPLPDAIVPREYHSPRAPFLDEPELARILADPSPAMAPVVNRTIATTVIAIAGIDDPIAGEVLRLLDTGERFPGERDELRDRVIQQADATIDQAKSLGSGPEADRVELTAYALLVLHRTLWPDPAEAASAASRQAISMKVPNRIDLMRLTVLRNVSAHIRRELRADH</sequence>
<proteinExistence type="predicted"/>
<evidence type="ECO:0000313" key="2">
    <source>
        <dbReference type="Proteomes" id="UP000308705"/>
    </source>
</evidence>
<organism evidence="1 2">
    <name type="scientific">Herbidospora galbida</name>
    <dbReference type="NCBI Taxonomy" id="2575442"/>
    <lineage>
        <taxon>Bacteria</taxon>
        <taxon>Bacillati</taxon>
        <taxon>Actinomycetota</taxon>
        <taxon>Actinomycetes</taxon>
        <taxon>Streptosporangiales</taxon>
        <taxon>Streptosporangiaceae</taxon>
        <taxon>Herbidospora</taxon>
    </lineage>
</organism>